<evidence type="ECO:0000256" key="5">
    <source>
        <dbReference type="ARBA" id="ARBA00022723"/>
    </source>
</evidence>
<feature type="coiled-coil region" evidence="12">
    <location>
        <begin position="229"/>
        <end position="329"/>
    </location>
</feature>
<dbReference type="GO" id="GO:0005509">
    <property type="term" value="F:calcium ion binding"/>
    <property type="evidence" value="ECO:0007669"/>
    <property type="project" value="TreeGrafter"/>
</dbReference>
<feature type="chain" id="PRO_5029521340" evidence="14">
    <location>
        <begin position="32"/>
        <end position="639"/>
    </location>
</feature>
<evidence type="ECO:0000256" key="4">
    <source>
        <dbReference type="ARBA" id="ARBA00022692"/>
    </source>
</evidence>
<feature type="signal peptide" evidence="14">
    <location>
        <begin position="1"/>
        <end position="31"/>
    </location>
</feature>
<dbReference type="FunFam" id="1.10.238.180:FF:000001">
    <property type="entry name" value="Stromal interaction molecule 1"/>
    <property type="match status" value="1"/>
</dbReference>
<keyword evidence="4" id="KW-0812">Transmembrane</keyword>
<dbReference type="Gene3D" id="1.20.5.340">
    <property type="match status" value="1"/>
</dbReference>
<dbReference type="PROSITE" id="PS50105">
    <property type="entry name" value="SAM_DOMAIN"/>
    <property type="match status" value="1"/>
</dbReference>
<dbReference type="CDD" id="cd06503">
    <property type="entry name" value="ATP-synt_Fo_b"/>
    <property type="match status" value="1"/>
</dbReference>
<dbReference type="GO" id="GO:0005783">
    <property type="term" value="C:endoplasmic reticulum"/>
    <property type="evidence" value="ECO:0007669"/>
    <property type="project" value="TreeGrafter"/>
</dbReference>
<dbReference type="SUPFAM" id="SSF47769">
    <property type="entry name" value="SAM/Pointed domain"/>
    <property type="match status" value="1"/>
</dbReference>
<dbReference type="InterPro" id="IPR057835">
    <property type="entry name" value="EF-hand_STIM1/2"/>
</dbReference>
<feature type="compositionally biased region" description="Polar residues" evidence="13">
    <location>
        <begin position="574"/>
        <end position="592"/>
    </location>
</feature>
<evidence type="ECO:0000256" key="3">
    <source>
        <dbReference type="ARBA" id="ARBA00022568"/>
    </source>
</evidence>
<evidence type="ECO:0000256" key="12">
    <source>
        <dbReference type="SAM" id="Coils"/>
    </source>
</evidence>
<dbReference type="PANTHER" id="PTHR15136">
    <property type="entry name" value="STROMAL INTERACTION MOLECULE HOMOLOG"/>
    <property type="match status" value="1"/>
</dbReference>
<proteinExistence type="predicted"/>
<dbReference type="Gene3D" id="1.10.287.3550">
    <property type="match status" value="1"/>
</dbReference>
<evidence type="ECO:0000256" key="2">
    <source>
        <dbReference type="ARBA" id="ARBA00022448"/>
    </source>
</evidence>
<feature type="domain" description="SAM" evidence="15">
    <location>
        <begin position="122"/>
        <end position="179"/>
    </location>
</feature>
<evidence type="ECO:0000259" key="15">
    <source>
        <dbReference type="PROSITE" id="PS50105"/>
    </source>
</evidence>
<evidence type="ECO:0000256" key="7">
    <source>
        <dbReference type="ARBA" id="ARBA00022837"/>
    </source>
</evidence>
<evidence type="ECO:0000256" key="14">
    <source>
        <dbReference type="SAM" id="SignalP"/>
    </source>
</evidence>
<keyword evidence="2" id="KW-0813">Transport</keyword>
<keyword evidence="3" id="KW-0109">Calcium transport</keyword>
<feature type="region of interest" description="Disordered" evidence="13">
    <location>
        <begin position="563"/>
        <end position="639"/>
    </location>
</feature>
<keyword evidence="9 12" id="KW-0175">Coiled coil</keyword>
<evidence type="ECO:0000256" key="9">
    <source>
        <dbReference type="ARBA" id="ARBA00023054"/>
    </source>
</evidence>
<feature type="compositionally biased region" description="Basic residues" evidence="13">
    <location>
        <begin position="623"/>
        <end position="639"/>
    </location>
</feature>
<evidence type="ECO:0000313" key="16">
    <source>
        <dbReference type="EMBL" id="CAD5120415.1"/>
    </source>
</evidence>
<dbReference type="InterPro" id="IPR032393">
    <property type="entry name" value="SOAR_STIM1/2"/>
</dbReference>
<dbReference type="Pfam" id="PF00536">
    <property type="entry name" value="SAM_1"/>
    <property type="match status" value="1"/>
</dbReference>
<keyword evidence="6 14" id="KW-0732">Signal</keyword>
<keyword evidence="11" id="KW-0472">Membrane</keyword>
<dbReference type="PANTHER" id="PTHR15136:SF5">
    <property type="entry name" value="STROMAL INTERACTION MOLECULE HOMOLOG"/>
    <property type="match status" value="1"/>
</dbReference>
<dbReference type="Pfam" id="PF25578">
    <property type="entry name" value="EF-hand_STIM1"/>
    <property type="match status" value="1"/>
</dbReference>
<keyword evidence="10" id="KW-0406">Ion transport</keyword>
<comment type="caution">
    <text evidence="16">The sequence shown here is derived from an EMBL/GenBank/DDBJ whole genome shotgun (WGS) entry which is preliminary data.</text>
</comment>
<reference evidence="16 17" key="1">
    <citation type="submission" date="2020-08" db="EMBL/GenBank/DDBJ databases">
        <authorList>
            <person name="Hejnol A."/>
        </authorList>
    </citation>
    <scope>NUCLEOTIDE SEQUENCE [LARGE SCALE GENOMIC DNA]</scope>
</reference>
<dbReference type="Proteomes" id="UP000549394">
    <property type="component" value="Unassembled WGS sequence"/>
</dbReference>
<organism evidence="16 17">
    <name type="scientific">Dimorphilus gyrociliatus</name>
    <dbReference type="NCBI Taxonomy" id="2664684"/>
    <lineage>
        <taxon>Eukaryota</taxon>
        <taxon>Metazoa</taxon>
        <taxon>Spiralia</taxon>
        <taxon>Lophotrochozoa</taxon>
        <taxon>Annelida</taxon>
        <taxon>Polychaeta</taxon>
        <taxon>Polychaeta incertae sedis</taxon>
        <taxon>Dinophilidae</taxon>
        <taxon>Dimorphilus</taxon>
    </lineage>
</organism>
<dbReference type="GO" id="GO:0006874">
    <property type="term" value="P:intracellular calcium ion homeostasis"/>
    <property type="evidence" value="ECO:0007669"/>
    <property type="project" value="TreeGrafter"/>
</dbReference>
<evidence type="ECO:0000256" key="8">
    <source>
        <dbReference type="ARBA" id="ARBA00022989"/>
    </source>
</evidence>
<dbReference type="InterPro" id="IPR001660">
    <property type="entry name" value="SAM"/>
</dbReference>
<protein>
    <submittedName>
        <fullName evidence="16">DgyrCDS8983</fullName>
    </submittedName>
</protein>
<keyword evidence="7" id="KW-0106">Calcium</keyword>
<evidence type="ECO:0000256" key="6">
    <source>
        <dbReference type="ARBA" id="ARBA00022729"/>
    </source>
</evidence>
<dbReference type="GO" id="GO:0002115">
    <property type="term" value="P:store-operated calcium entry"/>
    <property type="evidence" value="ECO:0007669"/>
    <property type="project" value="TreeGrafter"/>
</dbReference>
<accession>A0A7I8W0Y9</accession>
<dbReference type="InterPro" id="IPR037608">
    <property type="entry name" value="STIM1/2"/>
</dbReference>
<dbReference type="Pfam" id="PF16533">
    <property type="entry name" value="SOAR"/>
    <property type="match status" value="1"/>
</dbReference>
<dbReference type="AlphaFoldDB" id="A0A7I8W0Y9"/>
<keyword evidence="17" id="KW-1185">Reference proteome</keyword>
<dbReference type="GO" id="GO:0005246">
    <property type="term" value="F:calcium channel regulator activity"/>
    <property type="evidence" value="ECO:0007669"/>
    <property type="project" value="InterPro"/>
</dbReference>
<gene>
    <name evidence="16" type="ORF">DGYR_LOCUS8520</name>
</gene>
<evidence type="ECO:0000256" key="11">
    <source>
        <dbReference type="ARBA" id="ARBA00023136"/>
    </source>
</evidence>
<keyword evidence="5" id="KW-0479">Metal-binding</keyword>
<dbReference type="GO" id="GO:0005886">
    <property type="term" value="C:plasma membrane"/>
    <property type="evidence" value="ECO:0007669"/>
    <property type="project" value="TreeGrafter"/>
</dbReference>
<evidence type="ECO:0000313" key="17">
    <source>
        <dbReference type="Proteomes" id="UP000549394"/>
    </source>
</evidence>
<dbReference type="Gene3D" id="1.10.238.180">
    <property type="match status" value="1"/>
</dbReference>
<evidence type="ECO:0000256" key="1">
    <source>
        <dbReference type="ARBA" id="ARBA00004479"/>
    </source>
</evidence>
<comment type="subcellular location">
    <subcellularLocation>
        <location evidence="1">Membrane</location>
        <topology evidence="1">Single-pass type I membrane protein</topology>
    </subcellularLocation>
</comment>
<dbReference type="OrthoDB" id="9986177at2759"/>
<name>A0A7I8W0Y9_9ANNE</name>
<sequence>MQKNCWQFCDLKHLLFICVCFLLIFIVGTSSDDTDTAACIGGDRKNCIPTDKVGYDSIKTLHMQIDDDRNGKVDFSESDEFIRDELKYEDGFHRHNNFHNNDAQISVEELWKSWTSSDVYNWTVDDVLDWLVNDVQLGQYSEQFRINAVDGKTLPRLASTSTYVTKILGIKNAVHSKKLTVKAMDVVLFGSSNRRHNYVKDAILVTSLLVAIGGCWLAYLQHKYSQVKVRKVLEELNSLQEAEDKYKEMKEKLKQAEVEQTNVKEEKESLETKLKTEVESYKREANRLREQRETTQEEICRLKLAEEELEQVRNALRNAEREVEELCSSPVSYSAELQYLLQLTYENEMLICQQKREAAEKRLYEVKEMFEKMTKKKGAFSSLKIAHSNYLDNTKLNIESAKNSIDITNREMQESSYRWLQIEKFCGFSIRRNKGRFFLQNHLYTKHGFPYADSKNTGSSLTFSDSPEDEIPPTEHLVYPKLMQAGLQLTAVGLNHNYCKIHSACQNVKRIASSKNMLPLGEQHILVRSHTVPPGALLDNSDTESIPESKSLDSNQVLFDLGFSDESPDDPRFRTSSFKSNSVAHKPTNFSKTNKKSSGDSLQKRESSDVESNGSLANDEKNKKKSGLKLFKIGKQKVT</sequence>
<evidence type="ECO:0000256" key="10">
    <source>
        <dbReference type="ARBA" id="ARBA00023065"/>
    </source>
</evidence>
<dbReference type="EMBL" id="CAJFCJ010000012">
    <property type="protein sequence ID" value="CAD5120415.1"/>
    <property type="molecule type" value="Genomic_DNA"/>
</dbReference>
<dbReference type="InterPro" id="IPR013761">
    <property type="entry name" value="SAM/pointed_sf"/>
</dbReference>
<evidence type="ECO:0000256" key="13">
    <source>
        <dbReference type="SAM" id="MobiDB-lite"/>
    </source>
</evidence>
<keyword evidence="8" id="KW-1133">Transmembrane helix</keyword>
<dbReference type="Gene3D" id="1.10.150.50">
    <property type="entry name" value="Transcription Factor, Ets-1"/>
    <property type="match status" value="1"/>
</dbReference>
<dbReference type="GO" id="GO:0051049">
    <property type="term" value="P:regulation of transport"/>
    <property type="evidence" value="ECO:0007669"/>
    <property type="project" value="UniProtKB-ARBA"/>
</dbReference>